<accession>A0A074ZIN8</accession>
<dbReference type="RefSeq" id="XP_009169413.1">
    <property type="nucleotide sequence ID" value="XM_009171149.1"/>
</dbReference>
<evidence type="ECO:0000313" key="3">
    <source>
        <dbReference type="Proteomes" id="UP000054324"/>
    </source>
</evidence>
<dbReference type="EMBL" id="KL596737">
    <property type="protein sequence ID" value="KER26866.1"/>
    <property type="molecule type" value="Genomic_DNA"/>
</dbReference>
<dbReference type="Proteomes" id="UP000054324">
    <property type="component" value="Unassembled WGS sequence"/>
</dbReference>
<dbReference type="AlphaFoldDB" id="A0A074ZIN8"/>
<protein>
    <submittedName>
        <fullName evidence="2">Uncharacterized protein</fullName>
    </submittedName>
</protein>
<name>A0A074ZIN8_OPIVI</name>
<sequence length="145" mass="15781">MSISKNVSTCSPNTTPQGRTGTPSDSPNCALWHYACLLVSNPGHLHSVPIGSEETGVDGKQASKQARRPEGNQLLSTYESHGETTPTIAHPRTPPAVLFRCLDKYIHLAIDLVLTGDPTESHVCDVLQLNVLHTGRLVFQLVRIY</sequence>
<feature type="region of interest" description="Disordered" evidence="1">
    <location>
        <begin position="1"/>
        <end position="24"/>
    </location>
</feature>
<dbReference type="GeneID" id="20320179"/>
<dbReference type="KEGG" id="ovi:T265_05997"/>
<gene>
    <name evidence="2" type="ORF">T265_05997</name>
</gene>
<organism evidence="2 3">
    <name type="scientific">Opisthorchis viverrini</name>
    <name type="common">Southeast Asian liver fluke</name>
    <dbReference type="NCBI Taxonomy" id="6198"/>
    <lineage>
        <taxon>Eukaryota</taxon>
        <taxon>Metazoa</taxon>
        <taxon>Spiralia</taxon>
        <taxon>Lophotrochozoa</taxon>
        <taxon>Platyhelminthes</taxon>
        <taxon>Trematoda</taxon>
        <taxon>Digenea</taxon>
        <taxon>Opisthorchiida</taxon>
        <taxon>Opisthorchiata</taxon>
        <taxon>Opisthorchiidae</taxon>
        <taxon>Opisthorchis</taxon>
    </lineage>
</organism>
<reference evidence="2 3" key="1">
    <citation type="submission" date="2013-11" db="EMBL/GenBank/DDBJ databases">
        <title>Opisthorchis viverrini - life in the bile duct.</title>
        <authorList>
            <person name="Young N.D."/>
            <person name="Nagarajan N."/>
            <person name="Lin S.J."/>
            <person name="Korhonen P.K."/>
            <person name="Jex A.R."/>
            <person name="Hall R.S."/>
            <person name="Safavi-Hemami H."/>
            <person name="Kaewkong W."/>
            <person name="Bertrand D."/>
            <person name="Gao S."/>
            <person name="Seet Q."/>
            <person name="Wongkham S."/>
            <person name="Teh B.T."/>
            <person name="Wongkham C."/>
            <person name="Intapan P.M."/>
            <person name="Maleewong W."/>
            <person name="Yang X."/>
            <person name="Hu M."/>
            <person name="Wang Z."/>
            <person name="Hofmann A."/>
            <person name="Sternberg P.W."/>
            <person name="Tan P."/>
            <person name="Wang J."/>
            <person name="Gasser R.B."/>
        </authorList>
    </citation>
    <scope>NUCLEOTIDE SEQUENCE [LARGE SCALE GENOMIC DNA]</scope>
</reference>
<feature type="region of interest" description="Disordered" evidence="1">
    <location>
        <begin position="49"/>
        <end position="72"/>
    </location>
</feature>
<evidence type="ECO:0000313" key="2">
    <source>
        <dbReference type="EMBL" id="KER26866.1"/>
    </source>
</evidence>
<proteinExistence type="predicted"/>
<keyword evidence="3" id="KW-1185">Reference proteome</keyword>
<evidence type="ECO:0000256" key="1">
    <source>
        <dbReference type="SAM" id="MobiDB-lite"/>
    </source>
</evidence>
<dbReference type="CTD" id="20320179"/>